<dbReference type="InterPro" id="IPR012910">
    <property type="entry name" value="Plug_dom"/>
</dbReference>
<feature type="short sequence motif" description="TonB box" evidence="12">
    <location>
        <begin position="30"/>
        <end position="37"/>
    </location>
</feature>
<dbReference type="NCBIfam" id="TIGR01779">
    <property type="entry name" value="TonB-B12"/>
    <property type="match status" value="1"/>
</dbReference>
<feature type="signal peptide" evidence="12">
    <location>
        <begin position="1"/>
        <end position="25"/>
    </location>
</feature>
<organism evidence="17 18">
    <name type="scientific">Limnobaculum zhutongyuii</name>
    <dbReference type="NCBI Taxonomy" id="2498113"/>
    <lineage>
        <taxon>Bacteria</taxon>
        <taxon>Pseudomonadati</taxon>
        <taxon>Pseudomonadota</taxon>
        <taxon>Gammaproteobacteria</taxon>
        <taxon>Enterobacterales</taxon>
        <taxon>Budviciaceae</taxon>
        <taxon>Limnobaculum</taxon>
    </lineage>
</organism>
<dbReference type="GO" id="GO:0015288">
    <property type="term" value="F:porin activity"/>
    <property type="evidence" value="ECO:0007669"/>
    <property type="project" value="UniProtKB-KW"/>
</dbReference>
<dbReference type="Pfam" id="PF07715">
    <property type="entry name" value="Plug"/>
    <property type="match status" value="1"/>
</dbReference>
<dbReference type="PANTHER" id="PTHR30069:SF53">
    <property type="entry name" value="COLICIN I RECEPTOR-RELATED"/>
    <property type="match status" value="1"/>
</dbReference>
<gene>
    <name evidence="12 17" type="primary">btuB</name>
    <name evidence="17" type="ORF">EKN56_00790</name>
</gene>
<comment type="caution">
    <text evidence="12">Lacks conserved residue(s) required for the propagation of feature annotation.</text>
</comment>
<keyword evidence="9 12" id="KW-0626">Porin</keyword>
<dbReference type="HAMAP" id="MF_01531">
    <property type="entry name" value="BtuB"/>
    <property type="match status" value="1"/>
</dbReference>
<feature type="binding site" evidence="12">
    <location>
        <position position="253"/>
    </location>
    <ligand>
        <name>cyanocob(III)alamin</name>
        <dbReference type="ChEBI" id="CHEBI:17439"/>
    </ligand>
</feature>
<evidence type="ECO:0000313" key="18">
    <source>
        <dbReference type="Proteomes" id="UP000293154"/>
    </source>
</evidence>
<comment type="function">
    <text evidence="12">Involved in the active translocation of vitamin B12 (cyanocobalamin) across the outer membrane to the periplasmic space. It derives its energy for transport by interacting with the trans-periplasmic membrane protein TonB.</text>
</comment>
<evidence type="ECO:0000256" key="7">
    <source>
        <dbReference type="ARBA" id="ARBA00023065"/>
    </source>
</evidence>
<keyword evidence="5 12" id="KW-0732">Signal</keyword>
<evidence type="ECO:0000256" key="8">
    <source>
        <dbReference type="ARBA" id="ARBA00023077"/>
    </source>
</evidence>
<dbReference type="NCBIfam" id="NF007926">
    <property type="entry name" value="PRK10641.1"/>
    <property type="match status" value="1"/>
</dbReference>
<evidence type="ECO:0000256" key="11">
    <source>
        <dbReference type="ARBA" id="ARBA00023237"/>
    </source>
</evidence>
<feature type="domain" description="TonB-dependent receptor-like beta-barrel" evidence="15">
    <location>
        <begin position="192"/>
        <end position="593"/>
    </location>
</feature>
<dbReference type="PROSITE" id="PS01156">
    <property type="entry name" value="TONB_DEPENDENT_REC_2"/>
    <property type="match status" value="1"/>
</dbReference>
<dbReference type="InterPro" id="IPR010917">
    <property type="entry name" value="TonB_rcpt_CS"/>
</dbReference>
<feature type="binding site" evidence="12">
    <location>
        <position position="251"/>
    </location>
    <ligand>
        <name>Ca(2+)</name>
        <dbReference type="ChEBI" id="CHEBI:29108"/>
        <label>2</label>
    </ligand>
</feature>
<dbReference type="GO" id="GO:0006811">
    <property type="term" value="P:monoatomic ion transport"/>
    <property type="evidence" value="ECO:0007669"/>
    <property type="project" value="UniProtKB-KW"/>
</dbReference>
<dbReference type="Gene3D" id="2.40.170.20">
    <property type="entry name" value="TonB-dependent receptor, beta-barrel domain"/>
    <property type="match status" value="1"/>
</dbReference>
<sequence length="619" mass="70242" precursor="true">MLYVMSIKKRVLVVALSATAFSVWAQEESDKMVVTANRFPQPVSTVLAPIDVVDRDQIDLWQAKSLTDVLRRLPGVDISQSGGRGQLSTLYVRGTESRHVLVLVDGIRVPISGIMGTADFNQIPISLIQRVEYIRGPRSAVYGSEAIGGVINIITNAEKDGAKLEAGLGSNHYQLYDASIRQTVGDKTTLTAAGAFEDSRGFNIQPKSSYPPDSDKDGFRSKSIWAGIEHQFSSQFSGFLRGYGYGNNSEYDGSYGDERQLYSRNYDMGLRFLEGNYSSQLIASYQTYKDYNYDSHKGLYNDGTSLDDVTQRNIQWGNSYKLDRGVVSAGVDWRQEKLESSDNYASDRYKRDNTGLYLTGQKSLGDFTLEGAFRTDKNQQFGWHETWQTAAAWEFIPDYRFTISYGTGFLAPTLGQLYGSERFYISSNDDLKPEESRQWEAGLEGDTGPLNWRLAAYRNKITNLIGYESDPVTWEGRYYNIESATIKGIEWTGTFDTGPFEHRITLEYLDPRRDKDNEVLARRSKHKAKYQIDWNMLGLDMDVSYQYYGKRYDNNTSEYANEQKRLSSYSTVDLSAAYPVTEQLTVRGRVANLFDKEYETASNYETAGREYYLTATYTF</sequence>
<comment type="similarity">
    <text evidence="12">Belongs to the TonB-dependent receptor family. BtuB (TC 1.B.14.3.1) subfamily.</text>
</comment>
<accession>A0A411WFT4</accession>
<feature type="domain" description="TonB-dependent receptor plug" evidence="16">
    <location>
        <begin position="44"/>
        <end position="150"/>
    </location>
</feature>
<keyword evidence="12" id="KW-0479">Metal-binding</keyword>
<proteinExistence type="inferred from homology"/>
<feature type="binding site" evidence="12">
    <location>
        <position position="305"/>
    </location>
    <ligand>
        <name>cyanocob(III)alamin</name>
        <dbReference type="ChEBI" id="CHEBI:17439"/>
    </ligand>
</feature>
<evidence type="ECO:0000256" key="10">
    <source>
        <dbReference type="ARBA" id="ARBA00023136"/>
    </source>
</evidence>
<evidence type="ECO:0000256" key="3">
    <source>
        <dbReference type="ARBA" id="ARBA00022452"/>
    </source>
</evidence>
<feature type="binding site" evidence="12">
    <location>
        <position position="215"/>
    </location>
    <ligand>
        <name>Ca(2+)</name>
        <dbReference type="ChEBI" id="CHEBI:29108"/>
        <label>1</label>
    </ligand>
</feature>
<name>A0A411WFT4_9GAMM</name>
<keyword evidence="10 12" id="KW-0472">Membrane</keyword>
<dbReference type="PROSITE" id="PS52016">
    <property type="entry name" value="TONB_DEPENDENT_REC_3"/>
    <property type="match status" value="1"/>
</dbReference>
<keyword evidence="2 12" id="KW-0813">Transport</keyword>
<keyword evidence="18" id="KW-1185">Reference proteome</keyword>
<evidence type="ECO:0000256" key="14">
    <source>
        <dbReference type="PROSITE-ProRule" id="PRU10144"/>
    </source>
</evidence>
<dbReference type="GO" id="GO:0009279">
    <property type="term" value="C:cell outer membrane"/>
    <property type="evidence" value="ECO:0007669"/>
    <property type="project" value="UniProtKB-SubCell"/>
</dbReference>
<feature type="binding site" evidence="12">
    <location>
        <position position="87"/>
    </location>
    <ligand>
        <name>cyanocob(III)alamin</name>
        <dbReference type="ChEBI" id="CHEBI:17439"/>
    </ligand>
</feature>
<keyword evidence="17" id="KW-0675">Receptor</keyword>
<dbReference type="KEGG" id="prag:EKN56_00790"/>
<dbReference type="InterPro" id="IPR036942">
    <property type="entry name" value="Beta-barrel_TonB_sf"/>
</dbReference>
<dbReference type="InterPro" id="IPR037066">
    <property type="entry name" value="Plug_dom_sf"/>
</dbReference>
<feature type="chain" id="PRO_5019592749" description="Vitamin B12 transporter BtuB" evidence="12">
    <location>
        <begin position="26"/>
        <end position="619"/>
    </location>
</feature>
<feature type="binding site" evidence="12">
    <location>
        <position position="257"/>
    </location>
    <ligand>
        <name>Ca(2+)</name>
        <dbReference type="ChEBI" id="CHEBI:29108"/>
        <label>2</label>
    </ligand>
</feature>
<dbReference type="FunFam" id="2.170.130.10:FF:000002">
    <property type="entry name" value="Vitamin B12 transporter BtuB"/>
    <property type="match status" value="1"/>
</dbReference>
<protein>
    <recommendedName>
        <fullName evidence="12">Vitamin B12 transporter BtuB</fullName>
    </recommendedName>
    <alternativeName>
        <fullName evidence="12">Cobalamin receptor</fullName>
    </alternativeName>
    <alternativeName>
        <fullName evidence="12">Outer membrane cobalamin translocator</fullName>
    </alternativeName>
</protein>
<keyword evidence="8 12" id="KW-0798">TonB box</keyword>
<keyword evidence="3 12" id="KW-1134">Transmembrane beta strand</keyword>
<dbReference type="InterPro" id="IPR010101">
    <property type="entry name" value="B12_transptr_BtuB"/>
</dbReference>
<feature type="binding site" evidence="12">
    <location>
        <position position="522"/>
    </location>
    <ligand>
        <name>cyanocob(III)alamin</name>
        <dbReference type="ChEBI" id="CHEBI:17439"/>
    </ligand>
</feature>
<feature type="binding site" evidence="12">
    <location>
        <position position="217"/>
    </location>
    <ligand>
        <name>Ca(2+)</name>
        <dbReference type="ChEBI" id="CHEBI:29108"/>
        <label>2</label>
    </ligand>
</feature>
<evidence type="ECO:0000256" key="6">
    <source>
        <dbReference type="ARBA" id="ARBA00022837"/>
    </source>
</evidence>
<feature type="binding site" evidence="12">
    <location>
        <position position="215"/>
    </location>
    <ligand>
        <name>Ca(2+)</name>
        <dbReference type="ChEBI" id="CHEBI:29108"/>
        <label>2</label>
    </ligand>
</feature>
<evidence type="ECO:0000256" key="1">
    <source>
        <dbReference type="ARBA" id="ARBA00004571"/>
    </source>
</evidence>
<dbReference type="CDD" id="cd01347">
    <property type="entry name" value="ligand_gated_channel"/>
    <property type="match status" value="1"/>
</dbReference>
<dbReference type="AlphaFoldDB" id="A0A411WFT4"/>
<evidence type="ECO:0000256" key="9">
    <source>
        <dbReference type="ARBA" id="ARBA00023114"/>
    </source>
</evidence>
<evidence type="ECO:0000256" key="4">
    <source>
        <dbReference type="ARBA" id="ARBA00022692"/>
    </source>
</evidence>
<dbReference type="GO" id="GO:0015420">
    <property type="term" value="F:ABC-type vitamin B12 transporter activity"/>
    <property type="evidence" value="ECO:0007669"/>
    <property type="project" value="InterPro"/>
</dbReference>
<dbReference type="EMBL" id="CP034752">
    <property type="protein sequence ID" value="QBH95082.1"/>
    <property type="molecule type" value="Genomic_DNA"/>
</dbReference>
<evidence type="ECO:0000259" key="16">
    <source>
        <dbReference type="Pfam" id="PF07715"/>
    </source>
</evidence>
<keyword evidence="4 12" id="KW-0812">Transmembrane</keyword>
<evidence type="ECO:0000313" key="17">
    <source>
        <dbReference type="EMBL" id="QBH95082.1"/>
    </source>
</evidence>
<feature type="binding site" evidence="12">
    <location>
        <position position="252"/>
    </location>
    <ligand>
        <name>Ca(2+)</name>
        <dbReference type="ChEBI" id="CHEBI:29108"/>
        <label>1</label>
    </ligand>
</feature>
<evidence type="ECO:0000256" key="13">
    <source>
        <dbReference type="PROSITE-ProRule" id="PRU01360"/>
    </source>
</evidence>
<comment type="subcellular location">
    <subcellularLocation>
        <location evidence="1 12 13">Cell outer membrane</location>
        <topology evidence="1 12 13">Multi-pass membrane protein</topology>
    </subcellularLocation>
</comment>
<dbReference type="InterPro" id="IPR039426">
    <property type="entry name" value="TonB-dep_rcpt-like"/>
</dbReference>
<evidence type="ECO:0000256" key="5">
    <source>
        <dbReference type="ARBA" id="ARBA00022729"/>
    </source>
</evidence>
<dbReference type="SUPFAM" id="SSF56935">
    <property type="entry name" value="Porins"/>
    <property type="match status" value="1"/>
</dbReference>
<dbReference type="GO" id="GO:0046872">
    <property type="term" value="F:metal ion binding"/>
    <property type="evidence" value="ECO:0007669"/>
    <property type="project" value="UniProtKB-KW"/>
</dbReference>
<feature type="short sequence motif" description="TonB C-terminal box" evidence="12 14">
    <location>
        <begin position="602"/>
        <end position="619"/>
    </location>
</feature>
<keyword evidence="7 12" id="KW-0406">Ion transport</keyword>
<dbReference type="Pfam" id="PF00593">
    <property type="entry name" value="TonB_dep_Rec_b-barrel"/>
    <property type="match status" value="1"/>
</dbReference>
<dbReference type="Proteomes" id="UP000293154">
    <property type="component" value="Chromosome"/>
</dbReference>
<evidence type="ECO:0000259" key="15">
    <source>
        <dbReference type="Pfam" id="PF00593"/>
    </source>
</evidence>
<feature type="binding site" evidence="12">
    <location>
        <position position="252"/>
    </location>
    <ligand>
        <name>Ca(2+)</name>
        <dbReference type="ChEBI" id="CHEBI:29108"/>
        <label>2</label>
    </ligand>
</feature>
<feature type="binding site" evidence="12">
    <location>
        <position position="203"/>
    </location>
    <ligand>
        <name>Ca(2+)</name>
        <dbReference type="ChEBI" id="CHEBI:29108"/>
        <label>1</label>
    </ligand>
</feature>
<evidence type="ECO:0000256" key="12">
    <source>
        <dbReference type="HAMAP-Rule" id="MF_01531"/>
    </source>
</evidence>
<feature type="binding site" evidence="12">
    <location>
        <position position="89"/>
    </location>
    <ligand>
        <name>cyanocob(III)alamin</name>
        <dbReference type="ChEBI" id="CHEBI:17439"/>
    </ligand>
</feature>
<dbReference type="Gene3D" id="2.170.130.10">
    <property type="entry name" value="TonB-dependent receptor, plug domain"/>
    <property type="match status" value="1"/>
</dbReference>
<dbReference type="InterPro" id="IPR000531">
    <property type="entry name" value="Beta-barrel_TonB"/>
</dbReference>
<reference evidence="17 18" key="1">
    <citation type="submission" date="2019-03" db="EMBL/GenBank/DDBJ databases">
        <title>Pragia sp. nov. isolated from the gut tract of Carduelis flavirostris.</title>
        <authorList>
            <person name="Ge Y."/>
        </authorList>
    </citation>
    <scope>NUCLEOTIDE SEQUENCE [LARGE SCALE GENOMIC DNA]</scope>
    <source>
        <strain evidence="17 18">CF-458</strain>
    </source>
</reference>
<dbReference type="GO" id="GO:0046930">
    <property type="term" value="C:pore complex"/>
    <property type="evidence" value="ECO:0007669"/>
    <property type="project" value="UniProtKB-KW"/>
</dbReference>
<dbReference type="PANTHER" id="PTHR30069">
    <property type="entry name" value="TONB-DEPENDENT OUTER MEMBRANE RECEPTOR"/>
    <property type="match status" value="1"/>
</dbReference>
<keyword evidence="6 12" id="KW-0106">Calcium</keyword>
<feature type="binding site" evidence="12">
    <location>
        <position position="217"/>
    </location>
    <ligand>
        <name>Ca(2+)</name>
        <dbReference type="ChEBI" id="CHEBI:29108"/>
        <label>1</label>
    </ligand>
</feature>
<evidence type="ECO:0000256" key="2">
    <source>
        <dbReference type="ARBA" id="ARBA00022448"/>
    </source>
</evidence>
<keyword evidence="11 12" id="KW-0998">Cell outer membrane</keyword>